<feature type="domain" description="OmpA-like" evidence="9">
    <location>
        <begin position="141"/>
        <end position="260"/>
    </location>
</feature>
<feature type="transmembrane region" description="Helical" evidence="8">
    <location>
        <begin position="31"/>
        <end position="51"/>
    </location>
</feature>
<sequence>MRESGKFTHTTIIKRHAARSHFRPHTGAWKVAFADFTLALMSLFIVLWIAASISQKDRQQIVMTLNNASMLEGQGESVFDNDAHNAMIDIGMVNNQPIAPVDSILERSKADMDELSRAILKITSENHAQANLQIDIVPQGLRITIRDDRHREMFPRSSAQIGPFFKDLLKKIAPTLNQLNNKIVITGHTDSTQYQSQTRYSNWKLSSDRAVIAQQTLLANGLGEDKVLQVSAMADKLLLKPDQPNAAENRRIEILVLTQTASDSLYQFFGKHGIEVTPARP</sequence>
<evidence type="ECO:0000256" key="1">
    <source>
        <dbReference type="ARBA" id="ARBA00004162"/>
    </source>
</evidence>
<evidence type="ECO:0000313" key="11">
    <source>
        <dbReference type="Proteomes" id="UP001164712"/>
    </source>
</evidence>
<dbReference type="RefSeq" id="WP_045048853.1">
    <property type="nucleotide sequence ID" value="NZ_CP114058.1"/>
</dbReference>
<dbReference type="CDD" id="cd07185">
    <property type="entry name" value="OmpA_C-like"/>
    <property type="match status" value="1"/>
</dbReference>
<dbReference type="Pfam" id="PF13677">
    <property type="entry name" value="MotB_plug"/>
    <property type="match status" value="1"/>
</dbReference>
<evidence type="ECO:0000256" key="5">
    <source>
        <dbReference type="ARBA" id="ARBA00022989"/>
    </source>
</evidence>
<dbReference type="Proteomes" id="UP001164712">
    <property type="component" value="Chromosome"/>
</dbReference>
<keyword evidence="11" id="KW-1185">Reference proteome</keyword>
<dbReference type="InterPro" id="IPR025713">
    <property type="entry name" value="MotB-like_N_dom"/>
</dbReference>
<dbReference type="InterPro" id="IPR036737">
    <property type="entry name" value="OmpA-like_sf"/>
</dbReference>
<proteinExistence type="inferred from homology"/>
<organism evidence="10 11">
    <name type="scientific">Rouxiella chamberiensis</name>
    <dbReference type="NCBI Taxonomy" id="1513468"/>
    <lineage>
        <taxon>Bacteria</taxon>
        <taxon>Pseudomonadati</taxon>
        <taxon>Pseudomonadota</taxon>
        <taxon>Gammaproteobacteria</taxon>
        <taxon>Enterobacterales</taxon>
        <taxon>Yersiniaceae</taxon>
        <taxon>Rouxiella</taxon>
    </lineage>
</organism>
<evidence type="ECO:0000256" key="2">
    <source>
        <dbReference type="ARBA" id="ARBA00008914"/>
    </source>
</evidence>
<evidence type="ECO:0000259" key="9">
    <source>
        <dbReference type="PROSITE" id="PS51123"/>
    </source>
</evidence>
<evidence type="ECO:0000256" key="3">
    <source>
        <dbReference type="ARBA" id="ARBA00022475"/>
    </source>
</evidence>
<dbReference type="InterPro" id="IPR050330">
    <property type="entry name" value="Bact_OuterMem_StrucFunc"/>
</dbReference>
<dbReference type="PANTHER" id="PTHR30329">
    <property type="entry name" value="STATOR ELEMENT OF FLAGELLAR MOTOR COMPLEX"/>
    <property type="match status" value="1"/>
</dbReference>
<dbReference type="PANTHER" id="PTHR30329:SF21">
    <property type="entry name" value="LIPOPROTEIN YIAD-RELATED"/>
    <property type="match status" value="1"/>
</dbReference>
<protein>
    <submittedName>
        <fullName evidence="10">OmpA family protein</fullName>
    </submittedName>
</protein>
<reference evidence="10" key="1">
    <citation type="submission" date="2022-12" db="EMBL/GenBank/DDBJ databases">
        <title>Complete genome sequence of an Australian strain of Rouxiella badensis DAR84756 and resolution of the R. badensis DSM100043 and R. chamberiensis DSM28324 genomes.</title>
        <authorList>
            <person name="Paul S."/>
            <person name="Anderson P.J."/>
            <person name="Maynard G."/>
            <person name="Dyall-Smith M."/>
            <person name="Kudinha T."/>
        </authorList>
    </citation>
    <scope>NUCLEOTIDE SEQUENCE</scope>
    <source>
        <strain evidence="10">DSM 28324</strain>
    </source>
</reference>
<dbReference type="SUPFAM" id="SSF103088">
    <property type="entry name" value="OmpA-like"/>
    <property type="match status" value="1"/>
</dbReference>
<dbReference type="InterPro" id="IPR006665">
    <property type="entry name" value="OmpA-like"/>
</dbReference>
<keyword evidence="4 8" id="KW-0812">Transmembrane</keyword>
<comment type="subcellular location">
    <subcellularLocation>
        <location evidence="1">Cell membrane</location>
        <topology evidence="1">Single-pass membrane protein</topology>
    </subcellularLocation>
</comment>
<evidence type="ECO:0000256" key="4">
    <source>
        <dbReference type="ARBA" id="ARBA00022692"/>
    </source>
</evidence>
<name>A0ABY7HP13_9GAMM</name>
<keyword evidence="3" id="KW-1003">Cell membrane</keyword>
<dbReference type="Pfam" id="PF00691">
    <property type="entry name" value="OmpA"/>
    <property type="match status" value="1"/>
</dbReference>
<dbReference type="PROSITE" id="PS51123">
    <property type="entry name" value="OMPA_2"/>
    <property type="match status" value="1"/>
</dbReference>
<accession>A0ABY7HP13</accession>
<keyword evidence="5 8" id="KW-1133">Transmembrane helix</keyword>
<gene>
    <name evidence="10" type="ORF">O1V66_17505</name>
</gene>
<evidence type="ECO:0000256" key="7">
    <source>
        <dbReference type="PROSITE-ProRule" id="PRU00473"/>
    </source>
</evidence>
<evidence type="ECO:0000256" key="6">
    <source>
        <dbReference type="ARBA" id="ARBA00023136"/>
    </source>
</evidence>
<evidence type="ECO:0000256" key="8">
    <source>
        <dbReference type="SAM" id="Phobius"/>
    </source>
</evidence>
<comment type="similarity">
    <text evidence="2">Belongs to the MotB family.</text>
</comment>
<evidence type="ECO:0000313" key="10">
    <source>
        <dbReference type="EMBL" id="WAT00641.1"/>
    </source>
</evidence>
<dbReference type="Gene3D" id="3.30.1330.60">
    <property type="entry name" value="OmpA-like domain"/>
    <property type="match status" value="1"/>
</dbReference>
<keyword evidence="6 7" id="KW-0472">Membrane</keyword>
<dbReference type="EMBL" id="CP114058">
    <property type="protein sequence ID" value="WAT00641.1"/>
    <property type="molecule type" value="Genomic_DNA"/>
</dbReference>